<feature type="compositionally biased region" description="Basic and acidic residues" evidence="1">
    <location>
        <begin position="234"/>
        <end position="244"/>
    </location>
</feature>
<dbReference type="EMBL" id="JAAAIL010000076">
    <property type="protein sequence ID" value="KAG0280230.1"/>
    <property type="molecule type" value="Genomic_DNA"/>
</dbReference>
<comment type="caution">
    <text evidence="2">The sequence shown here is derived from an EMBL/GenBank/DDBJ whole genome shotgun (WGS) entry which is preliminary data.</text>
</comment>
<feature type="compositionally biased region" description="Low complexity" evidence="1">
    <location>
        <begin position="222"/>
        <end position="231"/>
    </location>
</feature>
<proteinExistence type="predicted"/>
<accession>A0AAD4DKC5</accession>
<feature type="compositionally biased region" description="Polar residues" evidence="1">
    <location>
        <begin position="174"/>
        <end position="186"/>
    </location>
</feature>
<protein>
    <submittedName>
        <fullName evidence="2">Uncharacterized protein</fullName>
    </submittedName>
</protein>
<evidence type="ECO:0000313" key="2">
    <source>
        <dbReference type="EMBL" id="KAG0280230.1"/>
    </source>
</evidence>
<dbReference type="AlphaFoldDB" id="A0AAD4DKC5"/>
<evidence type="ECO:0000313" key="3">
    <source>
        <dbReference type="Proteomes" id="UP001194580"/>
    </source>
</evidence>
<gene>
    <name evidence="2" type="ORF">BGZ95_010829</name>
</gene>
<dbReference type="Proteomes" id="UP001194580">
    <property type="component" value="Unassembled WGS sequence"/>
</dbReference>
<evidence type="ECO:0000256" key="1">
    <source>
        <dbReference type="SAM" id="MobiDB-lite"/>
    </source>
</evidence>
<reference evidence="2" key="1">
    <citation type="journal article" date="2020" name="Fungal Divers.">
        <title>Resolving the Mortierellaceae phylogeny through synthesis of multi-gene phylogenetics and phylogenomics.</title>
        <authorList>
            <person name="Vandepol N."/>
            <person name="Liber J."/>
            <person name="Desiro A."/>
            <person name="Na H."/>
            <person name="Kennedy M."/>
            <person name="Barry K."/>
            <person name="Grigoriev I.V."/>
            <person name="Miller A.N."/>
            <person name="O'Donnell K."/>
            <person name="Stajich J.E."/>
            <person name="Bonito G."/>
        </authorList>
    </citation>
    <scope>NUCLEOTIDE SEQUENCE</scope>
    <source>
        <strain evidence="2">NRRL 28262</strain>
    </source>
</reference>
<organism evidence="2 3">
    <name type="scientific">Linnemannia exigua</name>
    <dbReference type="NCBI Taxonomy" id="604196"/>
    <lineage>
        <taxon>Eukaryota</taxon>
        <taxon>Fungi</taxon>
        <taxon>Fungi incertae sedis</taxon>
        <taxon>Mucoromycota</taxon>
        <taxon>Mortierellomycotina</taxon>
        <taxon>Mortierellomycetes</taxon>
        <taxon>Mortierellales</taxon>
        <taxon>Mortierellaceae</taxon>
        <taxon>Linnemannia</taxon>
    </lineage>
</organism>
<name>A0AAD4DKC5_9FUNG</name>
<keyword evidence="3" id="KW-1185">Reference proteome</keyword>
<sequence>MSSSESTSCTSFSSNVLFREQTDFLLQRRDLSFENLLESFHTQYGFKTSGALSDALIKGAKRILNSEPEADIESWAQGVIDKTKVSIVSVSLDVVVCCFHHLSLIFLQSNVFTTWYRKQKQKLTGSIISKAGRRHIQQVVGEVSQSFSAVTSALGNSARSELPNPLLPASSALTKQKTQPSQLGTTSRKRGLEEQALASNQESEEQEHEHSDRAGQRRRVLPQEQLQEPQPYSDRTDQRHRFQSQERLVGQNLEQSAEPFRIEPKAFEQQEYWLQGIDVGKIFLDFQQRSTRLVNRLEEKATLCNLRSFLAMNYIWDMEYNLPTLSEDVFSALKSQYTCALISISKEEITLCWDLDQELMKTGAIAGRAPTSAALDRVVFIYQSISMKLPVRYLPFCDMNEDSFAHGVLDVFFSTIFPVGRPMDFYLSWANRPAQGSKYRRGNPMKPDGTISKAGHELVFLEIKPPRMEKDAALFLEDYWKLANLCKDAIDLYLGSELGISTMVAIQVFGHEMAMYKMTLTNGIYHWAQVMTAHLPKAKSDRAKVDRCVELMLTLKAYLETINTDPFLRTPSPTSGKKTNCSNLTPTKRPLFGLLKQT</sequence>
<feature type="region of interest" description="Disordered" evidence="1">
    <location>
        <begin position="158"/>
        <end position="250"/>
    </location>
</feature>
<feature type="compositionally biased region" description="Low complexity" evidence="1">
    <location>
        <begin position="162"/>
        <end position="173"/>
    </location>
</feature>